<dbReference type="OrthoDB" id="9796770at2"/>
<dbReference type="STRING" id="104663.SAMN04488121_109116"/>
<dbReference type="AlphaFoldDB" id="A0A1G8A5Z4"/>
<dbReference type="Proteomes" id="UP000199045">
    <property type="component" value="Unassembled WGS sequence"/>
</dbReference>
<dbReference type="PANTHER" id="PTHR43798">
    <property type="entry name" value="MONOACYLGLYCEROL LIPASE"/>
    <property type="match status" value="1"/>
</dbReference>
<evidence type="ECO:0000256" key="2">
    <source>
        <dbReference type="SAM" id="SignalP"/>
    </source>
</evidence>
<proteinExistence type="predicted"/>
<dbReference type="PANTHER" id="PTHR43798:SF31">
    <property type="entry name" value="AB HYDROLASE SUPERFAMILY PROTEIN YCLE"/>
    <property type="match status" value="1"/>
</dbReference>
<evidence type="ECO:0000256" key="1">
    <source>
        <dbReference type="ARBA" id="ARBA00022801"/>
    </source>
</evidence>
<dbReference type="InterPro" id="IPR050266">
    <property type="entry name" value="AB_hydrolase_sf"/>
</dbReference>
<dbReference type="InterPro" id="IPR000073">
    <property type="entry name" value="AB_hydrolase_1"/>
</dbReference>
<protein>
    <submittedName>
        <fullName evidence="4">Pimeloyl-ACP methyl ester carboxylesterase</fullName>
    </submittedName>
</protein>
<sequence>MSNFFALNSITTGRGWSVNVTGYTNALRKLVCCLFMLFFSTAYAFSQQKLATGEHFADVNGVKLHYYVSGKGPVCLAPSPGWGAHVDYMRSLTPFEKHFTMVYYDTRKSGLSSGPDDPTKYTDQDFMNDMDSLRTYLGLSKVWLTGHSGGGYQVLNYGSLYNDHVNGIIALDAMARYDSLHHAEMMKVINETKNGPEFEKAKAAFFGKDTVKRTMDEFLEVILPLYFTNTQIIRTIPKLKVSDKAYAYTRASNIFKSKNLLDDLHNIKVPVLVIVGDGDFICGVESEAKRIHAHIPTSRLVIVKNAGHLPWIEQPKEFYKAFEQWAKEQHI</sequence>
<gene>
    <name evidence="4" type="ORF">SAMN04488121_109116</name>
</gene>
<reference evidence="5" key="1">
    <citation type="submission" date="2016-10" db="EMBL/GenBank/DDBJ databases">
        <authorList>
            <person name="Varghese N."/>
            <person name="Submissions S."/>
        </authorList>
    </citation>
    <scope>NUCLEOTIDE SEQUENCE [LARGE SCALE GENOMIC DNA]</scope>
    <source>
        <strain evidence="5">DSM 527</strain>
    </source>
</reference>
<dbReference type="GO" id="GO:0016020">
    <property type="term" value="C:membrane"/>
    <property type="evidence" value="ECO:0007669"/>
    <property type="project" value="TreeGrafter"/>
</dbReference>
<accession>A0A1G8A5Z4</accession>
<evidence type="ECO:0000313" key="5">
    <source>
        <dbReference type="Proteomes" id="UP000199045"/>
    </source>
</evidence>
<organism evidence="4 5">
    <name type="scientific">Chitinophaga filiformis</name>
    <name type="common">Myxococcus filiformis</name>
    <name type="synonym">Flexibacter filiformis</name>
    <dbReference type="NCBI Taxonomy" id="104663"/>
    <lineage>
        <taxon>Bacteria</taxon>
        <taxon>Pseudomonadati</taxon>
        <taxon>Bacteroidota</taxon>
        <taxon>Chitinophagia</taxon>
        <taxon>Chitinophagales</taxon>
        <taxon>Chitinophagaceae</taxon>
        <taxon>Chitinophaga</taxon>
    </lineage>
</organism>
<keyword evidence="2" id="KW-0732">Signal</keyword>
<feature type="domain" description="AB hydrolase-1" evidence="3">
    <location>
        <begin position="80"/>
        <end position="313"/>
    </location>
</feature>
<dbReference type="EMBL" id="FNBN01000009">
    <property type="protein sequence ID" value="SDH15800.1"/>
    <property type="molecule type" value="Genomic_DNA"/>
</dbReference>
<keyword evidence="1" id="KW-0378">Hydrolase</keyword>
<dbReference type="Pfam" id="PF00561">
    <property type="entry name" value="Abhydrolase_1"/>
    <property type="match status" value="1"/>
</dbReference>
<feature type="chain" id="PRO_5011614943" evidence="2">
    <location>
        <begin position="45"/>
        <end position="331"/>
    </location>
</feature>
<dbReference type="GO" id="GO:0016787">
    <property type="term" value="F:hydrolase activity"/>
    <property type="evidence" value="ECO:0007669"/>
    <property type="project" value="UniProtKB-KW"/>
</dbReference>
<dbReference type="RefSeq" id="WP_089836876.1">
    <property type="nucleotide sequence ID" value="NZ_FNBN01000009.1"/>
</dbReference>
<feature type="signal peptide" evidence="2">
    <location>
        <begin position="1"/>
        <end position="44"/>
    </location>
</feature>
<dbReference type="Gene3D" id="3.40.50.1820">
    <property type="entry name" value="alpha/beta hydrolase"/>
    <property type="match status" value="1"/>
</dbReference>
<evidence type="ECO:0000313" key="4">
    <source>
        <dbReference type="EMBL" id="SDH15800.1"/>
    </source>
</evidence>
<dbReference type="InterPro" id="IPR029058">
    <property type="entry name" value="AB_hydrolase_fold"/>
</dbReference>
<evidence type="ECO:0000259" key="3">
    <source>
        <dbReference type="Pfam" id="PF00561"/>
    </source>
</evidence>
<dbReference type="SUPFAM" id="SSF53474">
    <property type="entry name" value="alpha/beta-Hydrolases"/>
    <property type="match status" value="1"/>
</dbReference>
<name>A0A1G8A5Z4_CHIFI</name>